<dbReference type="AlphaFoldDB" id="A0A3N0I7G5"/>
<accession>A0A3N0I7G5</accession>
<feature type="domain" description="Integrase catalytic" evidence="1">
    <location>
        <begin position="1"/>
        <end position="156"/>
    </location>
</feature>
<evidence type="ECO:0000313" key="3">
    <source>
        <dbReference type="Proteomes" id="UP000271472"/>
    </source>
</evidence>
<protein>
    <recommendedName>
        <fullName evidence="1">Integrase catalytic domain-containing protein</fullName>
    </recommendedName>
</protein>
<dbReference type="EMBL" id="QIBZ01000022">
    <property type="protein sequence ID" value="RNM32943.1"/>
    <property type="molecule type" value="Genomic_DNA"/>
</dbReference>
<dbReference type="Proteomes" id="UP000271472">
    <property type="component" value="Unassembled WGS sequence"/>
</dbReference>
<dbReference type="GO" id="GO:0003676">
    <property type="term" value="F:nucleic acid binding"/>
    <property type="evidence" value="ECO:0007669"/>
    <property type="project" value="InterPro"/>
</dbReference>
<dbReference type="Pfam" id="PF13333">
    <property type="entry name" value="rve_2"/>
    <property type="match status" value="1"/>
</dbReference>
<evidence type="ECO:0000259" key="1">
    <source>
        <dbReference type="PROSITE" id="PS50994"/>
    </source>
</evidence>
<proteinExistence type="predicted"/>
<reference evidence="3" key="1">
    <citation type="submission" date="2018-05" db="EMBL/GenBank/DDBJ databases">
        <title>Genome Sequencing of selected type strains of the family Eggerthellaceae.</title>
        <authorList>
            <person name="Danylec N."/>
            <person name="Stoll D.A."/>
            <person name="Doetsch A."/>
            <person name="Huch M."/>
        </authorList>
    </citation>
    <scope>NUCLEOTIDE SEQUENCE [LARGE SCALE GENOMIC DNA]</scope>
    <source>
        <strain evidence="3">DSM 22006</strain>
    </source>
</reference>
<dbReference type="InterPro" id="IPR012337">
    <property type="entry name" value="RNaseH-like_sf"/>
</dbReference>
<dbReference type="PANTHER" id="PTHR46889:SF4">
    <property type="entry name" value="TRANSPOSASE INSO FOR INSERTION SEQUENCE ELEMENT IS911B-RELATED"/>
    <property type="match status" value="1"/>
</dbReference>
<dbReference type="InterPro" id="IPR036397">
    <property type="entry name" value="RNaseH_sf"/>
</dbReference>
<keyword evidence="3" id="KW-1185">Reference proteome</keyword>
<dbReference type="PANTHER" id="PTHR46889">
    <property type="entry name" value="TRANSPOSASE INSF FOR INSERTION SEQUENCE IS3B-RELATED"/>
    <property type="match status" value="1"/>
</dbReference>
<sequence>MSVEFNHARRQAMSNPIVSFDEEAVKSELRELVRKTIEETINAMLDAAGATLSEGGHPVGHTDRECHYRWPGWIERCERYGITRSMSKKSCSPDNSACEGFFGRLKVELFYGRNWSGWSVDDFMGAVDCYIHWYNERRIKESLGGMSPLQYRRSLNLAA</sequence>
<organism evidence="2 3">
    <name type="scientific">Slackia isoflavoniconvertens</name>
    <dbReference type="NCBI Taxonomy" id="572010"/>
    <lineage>
        <taxon>Bacteria</taxon>
        <taxon>Bacillati</taxon>
        <taxon>Actinomycetota</taxon>
        <taxon>Coriobacteriia</taxon>
        <taxon>Eggerthellales</taxon>
        <taxon>Eggerthellaceae</taxon>
        <taxon>Slackia</taxon>
    </lineage>
</organism>
<name>A0A3N0I7G5_9ACTN</name>
<comment type="caution">
    <text evidence="2">The sequence shown here is derived from an EMBL/GenBank/DDBJ whole genome shotgun (WGS) entry which is preliminary data.</text>
</comment>
<dbReference type="SUPFAM" id="SSF53098">
    <property type="entry name" value="Ribonuclease H-like"/>
    <property type="match status" value="1"/>
</dbReference>
<dbReference type="InterPro" id="IPR050900">
    <property type="entry name" value="Transposase_IS3/IS150/IS904"/>
</dbReference>
<gene>
    <name evidence="2" type="ORF">DMP05_09235</name>
</gene>
<dbReference type="InterPro" id="IPR001584">
    <property type="entry name" value="Integrase_cat-core"/>
</dbReference>
<dbReference type="PROSITE" id="PS50994">
    <property type="entry name" value="INTEGRASE"/>
    <property type="match status" value="1"/>
</dbReference>
<dbReference type="GO" id="GO:0015074">
    <property type="term" value="P:DNA integration"/>
    <property type="evidence" value="ECO:0007669"/>
    <property type="project" value="InterPro"/>
</dbReference>
<evidence type="ECO:0000313" key="2">
    <source>
        <dbReference type="EMBL" id="RNM32943.1"/>
    </source>
</evidence>
<dbReference type="Gene3D" id="3.30.420.10">
    <property type="entry name" value="Ribonuclease H-like superfamily/Ribonuclease H"/>
    <property type="match status" value="1"/>
</dbReference>